<dbReference type="PANTHER" id="PTHR24075:SF0">
    <property type="entry name" value="TRANSLOCATION PROTEIN SEC63 HOMOLOG"/>
    <property type="match status" value="1"/>
</dbReference>
<feature type="transmembrane region" description="Helical" evidence="10">
    <location>
        <begin position="98"/>
        <end position="120"/>
    </location>
</feature>
<feature type="compositionally biased region" description="Low complexity" evidence="9">
    <location>
        <begin position="645"/>
        <end position="655"/>
    </location>
</feature>
<dbReference type="Pfam" id="PF02889">
    <property type="entry name" value="Sec63"/>
    <property type="match status" value="1"/>
</dbReference>
<dbReference type="PANTHER" id="PTHR24075">
    <property type="entry name" value="SEC63 DOMAIN-CONTAINING"/>
    <property type="match status" value="1"/>
</dbReference>
<feature type="region of interest" description="Disordered" evidence="9">
    <location>
        <begin position="557"/>
        <end position="669"/>
    </location>
</feature>
<dbReference type="AlphaFoldDB" id="A0A7S0WMI1"/>
<comment type="subcellular location">
    <subcellularLocation>
        <location evidence="1">Endoplasmic reticulum membrane</location>
        <topology evidence="1">Multi-pass membrane protein</topology>
    </subcellularLocation>
</comment>
<dbReference type="FunFam" id="1.10.287.110:FF:000038">
    <property type="entry name" value="DnaJ protein ERDJ2A"/>
    <property type="match status" value="1"/>
</dbReference>
<dbReference type="Gene3D" id="2.60.40.150">
    <property type="entry name" value="C2 domain"/>
    <property type="match status" value="1"/>
</dbReference>
<dbReference type="GO" id="GO:0006620">
    <property type="term" value="P:post-translational protein targeting to endoplasmic reticulum membrane"/>
    <property type="evidence" value="ECO:0007669"/>
    <property type="project" value="TreeGrafter"/>
</dbReference>
<dbReference type="Pfam" id="PF00226">
    <property type="entry name" value="DnaJ"/>
    <property type="match status" value="1"/>
</dbReference>
<dbReference type="InterPro" id="IPR004179">
    <property type="entry name" value="Sec63-dom"/>
</dbReference>
<evidence type="ECO:0000256" key="8">
    <source>
        <dbReference type="ARBA" id="ARBA00023186"/>
    </source>
</evidence>
<feature type="compositionally biased region" description="Acidic residues" evidence="9">
    <location>
        <begin position="595"/>
        <end position="628"/>
    </location>
</feature>
<dbReference type="Gene3D" id="1.10.150.20">
    <property type="entry name" value="5' to 3' exonuclease, C-terminal subdomain"/>
    <property type="match status" value="1"/>
</dbReference>
<feature type="compositionally biased region" description="Acidic residues" evidence="9">
    <location>
        <begin position="656"/>
        <end position="669"/>
    </location>
</feature>
<evidence type="ECO:0000256" key="2">
    <source>
        <dbReference type="ARBA" id="ARBA00022448"/>
    </source>
</evidence>
<keyword evidence="3 10" id="KW-0812">Transmembrane</keyword>
<proteinExistence type="predicted"/>
<keyword evidence="5" id="KW-0653">Protein transport</keyword>
<keyword evidence="2" id="KW-0813">Transport</keyword>
<evidence type="ECO:0000256" key="9">
    <source>
        <dbReference type="SAM" id="MobiDB-lite"/>
    </source>
</evidence>
<dbReference type="SUPFAM" id="SSF46565">
    <property type="entry name" value="Chaperone J-domain"/>
    <property type="match status" value="1"/>
</dbReference>
<evidence type="ECO:0000256" key="6">
    <source>
        <dbReference type="ARBA" id="ARBA00022989"/>
    </source>
</evidence>
<accession>A0A7S0WMI1</accession>
<organism evidence="12">
    <name type="scientific">Chlamydomonas leiostraca</name>
    <dbReference type="NCBI Taxonomy" id="1034604"/>
    <lineage>
        <taxon>Eukaryota</taxon>
        <taxon>Viridiplantae</taxon>
        <taxon>Chlorophyta</taxon>
        <taxon>core chlorophytes</taxon>
        <taxon>Chlorophyceae</taxon>
        <taxon>CS clade</taxon>
        <taxon>Chlamydomonadales</taxon>
        <taxon>Chlamydomonadaceae</taxon>
        <taxon>Chlamydomonas</taxon>
    </lineage>
</organism>
<evidence type="ECO:0000256" key="10">
    <source>
        <dbReference type="SAM" id="Phobius"/>
    </source>
</evidence>
<dbReference type="Gene3D" id="1.10.3380.10">
    <property type="entry name" value="Sec63 N-terminal domain-like domain"/>
    <property type="match status" value="1"/>
</dbReference>
<evidence type="ECO:0000313" key="12">
    <source>
        <dbReference type="EMBL" id="CAD8673315.1"/>
    </source>
</evidence>
<evidence type="ECO:0000259" key="11">
    <source>
        <dbReference type="PROSITE" id="PS50076"/>
    </source>
</evidence>
<dbReference type="PRINTS" id="PR00625">
    <property type="entry name" value="JDOMAIN"/>
</dbReference>
<evidence type="ECO:0000256" key="4">
    <source>
        <dbReference type="ARBA" id="ARBA00022824"/>
    </source>
</evidence>
<name>A0A7S0WMI1_9CHLO</name>
<dbReference type="GO" id="GO:0031207">
    <property type="term" value="C:Sec62/Sec63 complex"/>
    <property type="evidence" value="ECO:0007669"/>
    <property type="project" value="TreeGrafter"/>
</dbReference>
<dbReference type="GO" id="GO:0003723">
    <property type="term" value="F:RNA binding"/>
    <property type="evidence" value="ECO:0007669"/>
    <property type="project" value="TreeGrafter"/>
</dbReference>
<dbReference type="SMART" id="SM00271">
    <property type="entry name" value="DnaJ"/>
    <property type="match status" value="1"/>
</dbReference>
<dbReference type="InterPro" id="IPR014756">
    <property type="entry name" value="Ig_E-set"/>
</dbReference>
<dbReference type="CDD" id="cd06257">
    <property type="entry name" value="DnaJ"/>
    <property type="match status" value="1"/>
</dbReference>
<gene>
    <name evidence="12" type="ORF">CLEI1391_LOCUS5749</name>
</gene>
<dbReference type="InterPro" id="IPR036869">
    <property type="entry name" value="J_dom_sf"/>
</dbReference>
<keyword evidence="6 10" id="KW-1133">Transmembrane helix</keyword>
<dbReference type="GO" id="GO:0006614">
    <property type="term" value="P:SRP-dependent cotranslational protein targeting to membrane"/>
    <property type="evidence" value="ECO:0007669"/>
    <property type="project" value="TreeGrafter"/>
</dbReference>
<dbReference type="SMART" id="SM00973">
    <property type="entry name" value="Sec63"/>
    <property type="match status" value="1"/>
</dbReference>
<dbReference type="PROSITE" id="PS50076">
    <property type="entry name" value="DNAJ_2"/>
    <property type="match status" value="1"/>
</dbReference>
<dbReference type="InterPro" id="IPR001623">
    <property type="entry name" value="DnaJ_domain"/>
</dbReference>
<protein>
    <recommendedName>
        <fullName evidence="11">J domain-containing protein</fullName>
    </recommendedName>
</protein>
<evidence type="ECO:0000256" key="7">
    <source>
        <dbReference type="ARBA" id="ARBA00023136"/>
    </source>
</evidence>
<dbReference type="InterPro" id="IPR035892">
    <property type="entry name" value="C2_domain_sf"/>
</dbReference>
<keyword evidence="7 10" id="KW-0472">Membrane</keyword>
<reference evidence="12" key="1">
    <citation type="submission" date="2021-01" db="EMBL/GenBank/DDBJ databases">
        <authorList>
            <person name="Corre E."/>
            <person name="Pelletier E."/>
            <person name="Niang G."/>
            <person name="Scheremetjew M."/>
            <person name="Finn R."/>
            <person name="Kale V."/>
            <person name="Holt S."/>
            <person name="Cochrane G."/>
            <person name="Meng A."/>
            <person name="Brown T."/>
            <person name="Cohen L."/>
        </authorList>
    </citation>
    <scope>NUCLEOTIDE SEQUENCE</scope>
    <source>
        <strain evidence="12">SAG 11-49</strain>
    </source>
</reference>
<evidence type="ECO:0000256" key="3">
    <source>
        <dbReference type="ARBA" id="ARBA00022692"/>
    </source>
</evidence>
<dbReference type="EMBL" id="HBFB01010095">
    <property type="protein sequence ID" value="CAD8673315.1"/>
    <property type="molecule type" value="Transcribed_RNA"/>
</dbReference>
<dbReference type="Gene3D" id="1.10.287.110">
    <property type="entry name" value="DnaJ domain"/>
    <property type="match status" value="1"/>
</dbReference>
<sequence length="669" mass="73235">MKPFDPFEILGVDSSATDKEIKKAYRQLSLKYHPDKNPDPAAASYFAEFISKAYAALTDEVSRKNYEQYGHPDGPQAVNVGVALPEWVFAKDKKVAPLMLLGLVGCGILLPLVVASWYMLSSNRFAGPNNIMAETLAFYYHSKYSVKESQSLVRIPETLVCAMEFISMPTPAEQVAPLEELRKSVLRAYPDLKDKAPFWKRKASVLKAHMLVLSHLEREGDSIPQALQADLKFVLQKSPLLLEEMFKIATLPRPPHGYGWLAPAMAIVEMQQCLAQALSISARKPQGKPADASTLLLQLPHFDQDVVKKLKRNKIGTLKELAELPAEEQREQLSKAGLSSASAEEVATFLSVMPTAHVLVKFEMEGEDEIMEQDVAKCKVRLVVTRPSHNQDSFTLPAQGKSVRAFAPLFPLPRDENWYVILADPATNSVLSATKVNLLEAERVGFERPEVVEEWAAAQAGAEADSKKDGQATGKAVAAASRFISRYGKGSTAKGSDSTAAEVTDAQEAGQLVELMFMAPLKAGKYDLQVHVLCDSYVGCDRILPVRLVVAPLTRAAKEGRDARSMAKAQQWASDDESDAGDKSDGKERAGRDSDTDDSGSGSEDESDYDYDSDETGELESGSDEEYEEKPKKKSKAKVEKTPSAGDTKQAPAAAADDEDEGMPELLEQ</sequence>
<keyword evidence="8" id="KW-0143">Chaperone</keyword>
<evidence type="ECO:0000256" key="5">
    <source>
        <dbReference type="ARBA" id="ARBA00022927"/>
    </source>
</evidence>
<dbReference type="SUPFAM" id="SSF81296">
    <property type="entry name" value="E set domains"/>
    <property type="match status" value="1"/>
</dbReference>
<feature type="compositionally biased region" description="Basic and acidic residues" evidence="9">
    <location>
        <begin position="580"/>
        <end position="594"/>
    </location>
</feature>
<evidence type="ECO:0000256" key="1">
    <source>
        <dbReference type="ARBA" id="ARBA00004477"/>
    </source>
</evidence>
<dbReference type="GO" id="GO:0008320">
    <property type="term" value="F:protein transmembrane transporter activity"/>
    <property type="evidence" value="ECO:0007669"/>
    <property type="project" value="TreeGrafter"/>
</dbReference>
<keyword evidence="4" id="KW-0256">Endoplasmic reticulum</keyword>
<dbReference type="SUPFAM" id="SSF158702">
    <property type="entry name" value="Sec63 N-terminal domain-like"/>
    <property type="match status" value="1"/>
</dbReference>
<feature type="domain" description="J" evidence="11">
    <location>
        <begin position="5"/>
        <end position="70"/>
    </location>
</feature>